<dbReference type="Gene3D" id="1.10.630.10">
    <property type="entry name" value="Cytochrome P450"/>
    <property type="match status" value="1"/>
</dbReference>
<accession>A0AAD5UV08</accession>
<protein>
    <recommendedName>
        <fullName evidence="8">Cytochrome P450</fullName>
    </recommendedName>
</protein>
<dbReference type="PRINTS" id="PR00465">
    <property type="entry name" value="EP450IV"/>
</dbReference>
<dbReference type="GO" id="GO:0008395">
    <property type="term" value="F:steroid hydroxylase activity"/>
    <property type="evidence" value="ECO:0007669"/>
    <property type="project" value="TreeGrafter"/>
</dbReference>
<gene>
    <name evidence="6" type="ORF">NLI96_g9672</name>
</gene>
<reference evidence="6" key="1">
    <citation type="submission" date="2022-07" db="EMBL/GenBank/DDBJ databases">
        <title>Genome Sequence of Physisporinus lineatus.</title>
        <authorList>
            <person name="Buettner E."/>
        </authorList>
    </citation>
    <scope>NUCLEOTIDE SEQUENCE</scope>
    <source>
        <strain evidence="6">VT162</strain>
    </source>
</reference>
<dbReference type="InterPro" id="IPR002403">
    <property type="entry name" value="Cyt_P450_E_grp-IV"/>
</dbReference>
<comment type="caution">
    <text evidence="6">The sequence shown here is derived from an EMBL/GenBank/DDBJ whole genome shotgun (WGS) entry which is preliminary data.</text>
</comment>
<dbReference type="GO" id="GO:0016705">
    <property type="term" value="F:oxidoreductase activity, acting on paired donors, with incorporation or reduction of molecular oxygen"/>
    <property type="evidence" value="ECO:0007669"/>
    <property type="project" value="InterPro"/>
</dbReference>
<name>A0AAD5UV08_9APHY</name>
<sequence>MYEIAAFWFVVVVGAALTLRSRLFHTDGGIPTVPSLIPWVGGVVQFSKDSMTYLRRCRERYGTVFKIVLAGRAITVIGNAKAINSLFRDRTKAYNTYLSQSRSVEAIGGVKRPKEAIRLINEKLMPVITRSFSRDGMDKLAPAFNDDLIRILESTANEVRSSPNGKMIPLRPFINESIYHALAAAAFGPQYPFDTYNDFEICDSDLILLISKVPFFSRKAMRSREQIVRATAGYIKRACASSLEGVSPMIVEILSILKDADLDEMDVAGSLFTLIWGMQASTKRVTHWLMVYLLNDRGAAARIREEVDKEFNEHFGGDIGCMLSTPFTGLEKRFPLVESAFKETLRLTTVQISMRQAAVDTELVSETGILKIRKGDAIMPNIYAVHMDEDVYEDPQSFRIDRFLAENRLTHLAFGGGTNIVRTLLLSGAKLAHSLCSTVPSKSAKEDFLRHMS</sequence>
<evidence type="ECO:0000256" key="5">
    <source>
        <dbReference type="ARBA" id="ARBA00023004"/>
    </source>
</evidence>
<dbReference type="InterPro" id="IPR050529">
    <property type="entry name" value="CYP450_sterol_14alpha_dmase"/>
</dbReference>
<evidence type="ECO:0000313" key="7">
    <source>
        <dbReference type="Proteomes" id="UP001212997"/>
    </source>
</evidence>
<proteinExistence type="inferred from homology"/>
<dbReference type="SUPFAM" id="SSF48264">
    <property type="entry name" value="Cytochrome P450"/>
    <property type="match status" value="1"/>
</dbReference>
<keyword evidence="4" id="KW-0479">Metal-binding</keyword>
<keyword evidence="3" id="KW-0349">Heme</keyword>
<dbReference type="PANTHER" id="PTHR24304:SF2">
    <property type="entry name" value="24-HYDROXYCHOLESTEROL 7-ALPHA-HYDROXYLASE"/>
    <property type="match status" value="1"/>
</dbReference>
<dbReference type="GO" id="GO:0005506">
    <property type="term" value="F:iron ion binding"/>
    <property type="evidence" value="ECO:0007669"/>
    <property type="project" value="InterPro"/>
</dbReference>
<evidence type="ECO:0000256" key="3">
    <source>
        <dbReference type="ARBA" id="ARBA00022617"/>
    </source>
</evidence>
<evidence type="ECO:0000256" key="4">
    <source>
        <dbReference type="ARBA" id="ARBA00022723"/>
    </source>
</evidence>
<dbReference type="PANTHER" id="PTHR24304">
    <property type="entry name" value="CYTOCHROME P450 FAMILY 7"/>
    <property type="match status" value="1"/>
</dbReference>
<keyword evidence="7" id="KW-1185">Reference proteome</keyword>
<organism evidence="6 7">
    <name type="scientific">Meripilus lineatus</name>
    <dbReference type="NCBI Taxonomy" id="2056292"/>
    <lineage>
        <taxon>Eukaryota</taxon>
        <taxon>Fungi</taxon>
        <taxon>Dikarya</taxon>
        <taxon>Basidiomycota</taxon>
        <taxon>Agaricomycotina</taxon>
        <taxon>Agaricomycetes</taxon>
        <taxon>Polyporales</taxon>
        <taxon>Meripilaceae</taxon>
        <taxon>Meripilus</taxon>
    </lineage>
</organism>
<evidence type="ECO:0000256" key="2">
    <source>
        <dbReference type="ARBA" id="ARBA00010617"/>
    </source>
</evidence>
<dbReference type="InterPro" id="IPR001128">
    <property type="entry name" value="Cyt_P450"/>
</dbReference>
<dbReference type="AlphaFoldDB" id="A0AAD5UV08"/>
<dbReference type="Pfam" id="PF00067">
    <property type="entry name" value="p450"/>
    <property type="match status" value="1"/>
</dbReference>
<evidence type="ECO:0008006" key="8">
    <source>
        <dbReference type="Google" id="ProtNLM"/>
    </source>
</evidence>
<keyword evidence="5" id="KW-0408">Iron</keyword>
<dbReference type="Proteomes" id="UP001212997">
    <property type="component" value="Unassembled WGS sequence"/>
</dbReference>
<dbReference type="GO" id="GO:0020037">
    <property type="term" value="F:heme binding"/>
    <property type="evidence" value="ECO:0007669"/>
    <property type="project" value="InterPro"/>
</dbReference>
<dbReference type="EMBL" id="JANAWD010000502">
    <property type="protein sequence ID" value="KAJ3478551.1"/>
    <property type="molecule type" value="Genomic_DNA"/>
</dbReference>
<evidence type="ECO:0000313" key="6">
    <source>
        <dbReference type="EMBL" id="KAJ3478551.1"/>
    </source>
</evidence>
<dbReference type="InterPro" id="IPR036396">
    <property type="entry name" value="Cyt_P450_sf"/>
</dbReference>
<evidence type="ECO:0000256" key="1">
    <source>
        <dbReference type="ARBA" id="ARBA00001971"/>
    </source>
</evidence>
<comment type="similarity">
    <text evidence="2">Belongs to the cytochrome P450 family.</text>
</comment>
<comment type="cofactor">
    <cofactor evidence="1">
        <name>heme</name>
        <dbReference type="ChEBI" id="CHEBI:30413"/>
    </cofactor>
</comment>